<reference evidence="3 4" key="1">
    <citation type="submission" date="2018-07" db="EMBL/GenBank/DDBJ databases">
        <authorList>
            <consortium name="NARMS: The National Antimicrobial Resistance Monitoring System"/>
        </authorList>
    </citation>
    <scope>NUCLEOTIDE SEQUENCE [LARGE SCALE GENOMIC DNA]</scope>
    <source>
        <strain evidence="3 4">CVM N17C548</strain>
    </source>
</reference>
<dbReference type="EMBL" id="AACQHW010000006">
    <property type="protein sequence ID" value="EAL6851049.1"/>
    <property type="molecule type" value="Genomic_DNA"/>
</dbReference>
<dbReference type="Gene3D" id="3.40.50.300">
    <property type="entry name" value="P-loop containing nucleotide triphosphate hydrolases"/>
    <property type="match status" value="1"/>
</dbReference>
<evidence type="ECO:0000313" key="4">
    <source>
        <dbReference type="Proteomes" id="UP000352088"/>
    </source>
</evidence>
<dbReference type="InterPro" id="IPR027417">
    <property type="entry name" value="P-loop_NTPase"/>
</dbReference>
<name>A0A3Z8IGF2_CAMCO</name>
<dbReference type="GO" id="GO:0005525">
    <property type="term" value="F:GTP binding"/>
    <property type="evidence" value="ECO:0007669"/>
    <property type="project" value="InterPro"/>
</dbReference>
<organism evidence="3 4">
    <name type="scientific">Campylobacter coli</name>
    <dbReference type="NCBI Taxonomy" id="195"/>
    <lineage>
        <taxon>Bacteria</taxon>
        <taxon>Pseudomonadati</taxon>
        <taxon>Campylobacterota</taxon>
        <taxon>Epsilonproteobacteria</taxon>
        <taxon>Campylobacterales</taxon>
        <taxon>Campylobacteraceae</taxon>
        <taxon>Campylobacter</taxon>
    </lineage>
</organism>
<comment type="caution">
    <text evidence="3">The sequence shown here is derived from an EMBL/GenBank/DDBJ whole genome shotgun (WGS) entry which is preliminary data.</text>
</comment>
<dbReference type="Proteomes" id="UP000352088">
    <property type="component" value="Unassembled WGS sequence"/>
</dbReference>
<feature type="domain" description="G" evidence="1">
    <location>
        <begin position="297"/>
        <end position="424"/>
    </location>
</feature>
<dbReference type="SUPFAM" id="SSF52540">
    <property type="entry name" value="P-loop containing nucleoside triphosphate hydrolases"/>
    <property type="match status" value="1"/>
</dbReference>
<dbReference type="InterPro" id="IPR025217">
    <property type="entry name" value="DUF3944"/>
</dbReference>
<proteinExistence type="predicted"/>
<dbReference type="AlphaFoldDB" id="A0A3Z8IGF2"/>
<evidence type="ECO:0000313" key="3">
    <source>
        <dbReference type="EMBL" id="EAL6851049.1"/>
    </source>
</evidence>
<dbReference type="InterPro" id="IPR006073">
    <property type="entry name" value="GTP-bd"/>
</dbReference>
<sequence length="589" mass="65482">MAYKVDNDLEFLRELNDESLDNLVSILIKDENGKTRTTESLTDKDLYKKHYPNHGQYLDLILEELQTFGGNTFANKIRGTGVVYKEILCDVADNLKVKYDKSASIENIEKAILLNSFNKSLENLSESDLKEIAKDFSIDVNTYTIESISNAIAKTNNLKLLYQIAMLVVNAIASKVAINTAIFTTSSLIAGSGLVGSAAISGVLGSTATFLGSRAVGTLAGPIGMIISSAWMINDIAGPAFRVTVPAVIYVAFLRRQFLYEKEMIKQMEAEQKEKVSNLNKGKKYSATELFNQELNILIVGGTGAGKSSTIKALFETEGYNLDIEINSGGKPVTQEIKEYKLGNLTIYDSPGLGDSGENDNEHMKKIKNLLLEKDSKGNAKIDLVLVVVAATVGRDLESTYKTIKEAIMPYMEEKERILIALNKCDKAGADEDIEFDKENNQLTPELEEILEEQVKAIKERIKTDTGVDVDVIYYAAGSTSKKTKIKKPAYNLNKLLAYIVAKAPLKKRLVFLKHQSRNQDDFKYGDNKENYTEEMVKSFIETIKEYAKNVSDFIIEVKNFFTSDKGKEVVGVVKDVFEGFVSIFGKRK</sequence>
<evidence type="ECO:0000259" key="1">
    <source>
        <dbReference type="Pfam" id="PF01926"/>
    </source>
</evidence>
<dbReference type="RefSeq" id="WP_002789740.1">
    <property type="nucleotide sequence ID" value="NZ_AANOQZ020000012.1"/>
</dbReference>
<accession>A0A3Z8IGF2</accession>
<evidence type="ECO:0000259" key="2">
    <source>
        <dbReference type="Pfam" id="PF13099"/>
    </source>
</evidence>
<dbReference type="Pfam" id="PF13099">
    <property type="entry name" value="DUF3944"/>
    <property type="match status" value="1"/>
</dbReference>
<gene>
    <name evidence="3" type="ORF">DSX26_06155</name>
</gene>
<protein>
    <submittedName>
        <fullName evidence="3">DUF3944 domain-containing protein</fullName>
    </submittedName>
</protein>
<feature type="domain" description="DUF3944" evidence="2">
    <location>
        <begin position="3"/>
        <end position="36"/>
    </location>
</feature>
<dbReference type="Pfam" id="PF01926">
    <property type="entry name" value="MMR_HSR1"/>
    <property type="match status" value="1"/>
</dbReference>